<reference evidence="2" key="1">
    <citation type="journal article" date="2019" name="Int. J. Syst. Evol. Microbiol.">
        <title>The Global Catalogue of Microorganisms (GCM) 10K type strain sequencing project: providing services to taxonomists for standard genome sequencing and annotation.</title>
        <authorList>
            <consortium name="The Broad Institute Genomics Platform"/>
            <consortium name="The Broad Institute Genome Sequencing Center for Infectious Disease"/>
            <person name="Wu L."/>
            <person name="Ma J."/>
        </authorList>
    </citation>
    <scope>NUCLEOTIDE SEQUENCE [LARGE SCALE GENOMIC DNA]</scope>
    <source>
        <strain evidence="2">CGMCC 4.7277</strain>
    </source>
</reference>
<evidence type="ECO:0000313" key="2">
    <source>
        <dbReference type="Proteomes" id="UP001596084"/>
    </source>
</evidence>
<gene>
    <name evidence="1" type="ORF">ACFPP7_22300</name>
</gene>
<dbReference type="Pfam" id="PF08837">
    <property type="entry name" value="DUF1810"/>
    <property type="match status" value="1"/>
</dbReference>
<protein>
    <submittedName>
        <fullName evidence="1">DUF1810 domain-containing protein</fullName>
    </submittedName>
</protein>
<dbReference type="InterPro" id="IPR036287">
    <property type="entry name" value="Rv1873-like_sf"/>
</dbReference>
<dbReference type="RefSeq" id="WP_068832576.1">
    <property type="nucleotide sequence ID" value="NZ_JBHSMX010000065.1"/>
</dbReference>
<sequence length="140" mass="15530">MPDPYDLQRFVEAQDPLYPQVCAELAAGAKTSHWMWFVFPQLKALGRSATAQHFGIASRAEALAYWQHPVLGPRLKECSELVVAIDGRTAQQIFRSPDDLKFRSCMTLFAQVALEEPIFNRALAKYFGGEGDAGTLALLA</sequence>
<name>A0ABW0QFC5_9BURK</name>
<dbReference type="PIRSF" id="PIRSF008546">
    <property type="entry name" value="UCP008546"/>
    <property type="match status" value="1"/>
</dbReference>
<accession>A0ABW0QFC5</accession>
<organism evidence="1 2">
    <name type="scientific">Polaromonas jejuensis</name>
    <dbReference type="NCBI Taxonomy" id="457502"/>
    <lineage>
        <taxon>Bacteria</taxon>
        <taxon>Pseudomonadati</taxon>
        <taxon>Pseudomonadota</taxon>
        <taxon>Betaproteobacteria</taxon>
        <taxon>Burkholderiales</taxon>
        <taxon>Comamonadaceae</taxon>
        <taxon>Polaromonas</taxon>
    </lineage>
</organism>
<dbReference type="Proteomes" id="UP001596084">
    <property type="component" value="Unassembled WGS sequence"/>
</dbReference>
<evidence type="ECO:0000313" key="1">
    <source>
        <dbReference type="EMBL" id="MFC5523626.1"/>
    </source>
</evidence>
<dbReference type="InterPro" id="IPR014937">
    <property type="entry name" value="DUF1810"/>
</dbReference>
<dbReference type="SUPFAM" id="SSF140736">
    <property type="entry name" value="Rv1873-like"/>
    <property type="match status" value="1"/>
</dbReference>
<proteinExistence type="predicted"/>
<keyword evidence="2" id="KW-1185">Reference proteome</keyword>
<dbReference type="EMBL" id="JBHSMX010000065">
    <property type="protein sequence ID" value="MFC5523626.1"/>
    <property type="molecule type" value="Genomic_DNA"/>
</dbReference>
<comment type="caution">
    <text evidence="1">The sequence shown here is derived from an EMBL/GenBank/DDBJ whole genome shotgun (WGS) entry which is preliminary data.</text>
</comment>
<dbReference type="Gene3D" id="1.25.40.380">
    <property type="entry name" value="Protein of unknown function DUF1810"/>
    <property type="match status" value="1"/>
</dbReference>